<proteinExistence type="predicted"/>
<keyword evidence="3" id="KW-0472">Membrane</keyword>
<dbReference type="InterPro" id="IPR044666">
    <property type="entry name" value="Cyclophilin_A-like"/>
</dbReference>
<name>A0ABT0ZRT6_9PSEU</name>
<dbReference type="RefSeq" id="WP_252435023.1">
    <property type="nucleotide sequence ID" value="NZ_JAGSOV010000001.1"/>
</dbReference>
<feature type="compositionally biased region" description="Low complexity" evidence="2">
    <location>
        <begin position="255"/>
        <end position="268"/>
    </location>
</feature>
<dbReference type="SUPFAM" id="SSF50891">
    <property type="entry name" value="Cyclophilin-like"/>
    <property type="match status" value="1"/>
</dbReference>
<dbReference type="InterPro" id="IPR002130">
    <property type="entry name" value="Cyclophilin-type_PPIase_dom"/>
</dbReference>
<dbReference type="Pfam" id="PF00160">
    <property type="entry name" value="Pro_isomerase"/>
    <property type="match status" value="1"/>
</dbReference>
<reference evidence="5" key="1">
    <citation type="submission" date="2021-04" db="EMBL/GenBank/DDBJ databases">
        <title>Pseudonocardia sp. nov., isolated from sandy soil of mangrove forest.</title>
        <authorList>
            <person name="Zan Z."/>
            <person name="Huang R."/>
            <person name="Liu W."/>
        </authorList>
    </citation>
    <scope>NUCLEOTIDE SEQUENCE</scope>
    <source>
        <strain evidence="5">S2-4</strain>
    </source>
</reference>
<evidence type="ECO:0000259" key="4">
    <source>
        <dbReference type="PROSITE" id="PS50072"/>
    </source>
</evidence>
<dbReference type="Proteomes" id="UP001165283">
    <property type="component" value="Unassembled WGS sequence"/>
</dbReference>
<evidence type="ECO:0000256" key="2">
    <source>
        <dbReference type="SAM" id="MobiDB-lite"/>
    </source>
</evidence>
<feature type="region of interest" description="Disordered" evidence="2">
    <location>
        <begin position="56"/>
        <end position="109"/>
    </location>
</feature>
<keyword evidence="5" id="KW-0413">Isomerase</keyword>
<feature type="region of interest" description="Disordered" evidence="2">
    <location>
        <begin position="255"/>
        <end position="280"/>
    </location>
</feature>
<keyword evidence="3" id="KW-1133">Transmembrane helix</keyword>
<dbReference type="InterPro" id="IPR029000">
    <property type="entry name" value="Cyclophilin-like_dom_sf"/>
</dbReference>
<feature type="domain" description="PPIase cyclophilin-type" evidence="4">
    <location>
        <begin position="121"/>
        <end position="279"/>
    </location>
</feature>
<dbReference type="PANTHER" id="PTHR45625:SF3">
    <property type="entry name" value="PEPTIDYL-PROLYL CIS-TRANS ISOMERASE B-RELATED"/>
    <property type="match status" value="1"/>
</dbReference>
<feature type="compositionally biased region" description="Low complexity" evidence="2">
    <location>
        <begin position="56"/>
        <end position="78"/>
    </location>
</feature>
<feature type="region of interest" description="Disordered" evidence="2">
    <location>
        <begin position="1"/>
        <end position="22"/>
    </location>
</feature>
<dbReference type="PANTHER" id="PTHR45625">
    <property type="entry name" value="PEPTIDYL-PROLYL CIS-TRANS ISOMERASE-RELATED"/>
    <property type="match status" value="1"/>
</dbReference>
<keyword evidence="6" id="KW-1185">Reference proteome</keyword>
<evidence type="ECO:0000313" key="6">
    <source>
        <dbReference type="Proteomes" id="UP001165283"/>
    </source>
</evidence>
<comment type="function">
    <text evidence="1">PPIases accelerate the folding of proteins. It catalyzes the cis-trans isomerization of proline imidic peptide bonds in oligopeptides.</text>
</comment>
<comment type="caution">
    <text evidence="5">The sequence shown here is derived from an EMBL/GenBank/DDBJ whole genome shotgun (WGS) entry which is preliminary data.</text>
</comment>
<dbReference type="Gene3D" id="2.40.100.10">
    <property type="entry name" value="Cyclophilin-like"/>
    <property type="match status" value="1"/>
</dbReference>
<organism evidence="5 6">
    <name type="scientific">Pseudonocardia humida</name>
    <dbReference type="NCBI Taxonomy" id="2800819"/>
    <lineage>
        <taxon>Bacteria</taxon>
        <taxon>Bacillati</taxon>
        <taxon>Actinomycetota</taxon>
        <taxon>Actinomycetes</taxon>
        <taxon>Pseudonocardiales</taxon>
        <taxon>Pseudonocardiaceae</taxon>
        <taxon>Pseudonocardia</taxon>
    </lineage>
</organism>
<keyword evidence="3" id="KW-0812">Transmembrane</keyword>
<dbReference type="PROSITE" id="PS50072">
    <property type="entry name" value="CSA_PPIASE_2"/>
    <property type="match status" value="1"/>
</dbReference>
<evidence type="ECO:0000256" key="3">
    <source>
        <dbReference type="SAM" id="Phobius"/>
    </source>
</evidence>
<evidence type="ECO:0000256" key="1">
    <source>
        <dbReference type="ARBA" id="ARBA00002388"/>
    </source>
</evidence>
<dbReference type="GO" id="GO:0016853">
    <property type="term" value="F:isomerase activity"/>
    <property type="evidence" value="ECO:0007669"/>
    <property type="project" value="UniProtKB-KW"/>
</dbReference>
<gene>
    <name evidence="5" type="ORF">KDL28_00030</name>
</gene>
<dbReference type="EMBL" id="JAGSOV010000001">
    <property type="protein sequence ID" value="MCO1653433.1"/>
    <property type="molecule type" value="Genomic_DNA"/>
</dbReference>
<feature type="transmembrane region" description="Helical" evidence="3">
    <location>
        <begin position="32"/>
        <end position="51"/>
    </location>
</feature>
<sequence>MATNQMRREAAKRKLERQQERRAAQAKRRQQVAIISSVAVVVVVVVGLVLLSTLTGGEGEPTAADPAAAPTTTEAAPARALGDCAFTPTPDEPAAKPAPVPPSGAVGTSGTVAATLQTDRGPIPLTLDRATGPCAVESFVSLAGAGYFDGTPCHRLTTSESLKVLQCGDPTGLGTGGPGYTLNDEPPTALATDPQSGASVYPRGTVAMAKTSAPDSGGSQFFLVYADSVLPPEYTVFGTIGEPGLATLDAIAAAGSDGSSGSPTDGAPLSPVTIQTASIG</sequence>
<protein>
    <submittedName>
        <fullName evidence="5">Peptidylprolyl isomerase</fullName>
    </submittedName>
</protein>
<evidence type="ECO:0000313" key="5">
    <source>
        <dbReference type="EMBL" id="MCO1653433.1"/>
    </source>
</evidence>
<accession>A0ABT0ZRT6</accession>